<protein>
    <submittedName>
        <fullName evidence="1">Uncharacterized protein</fullName>
    </submittedName>
</protein>
<dbReference type="Proteomes" id="UP000828048">
    <property type="component" value="Chromosome 4"/>
</dbReference>
<name>A0ACB7Z0X0_9ERIC</name>
<accession>A0ACB7Z0X0</accession>
<gene>
    <name evidence="1" type="ORF">Vadar_001637</name>
</gene>
<organism evidence="1 2">
    <name type="scientific">Vaccinium darrowii</name>
    <dbReference type="NCBI Taxonomy" id="229202"/>
    <lineage>
        <taxon>Eukaryota</taxon>
        <taxon>Viridiplantae</taxon>
        <taxon>Streptophyta</taxon>
        <taxon>Embryophyta</taxon>
        <taxon>Tracheophyta</taxon>
        <taxon>Spermatophyta</taxon>
        <taxon>Magnoliopsida</taxon>
        <taxon>eudicotyledons</taxon>
        <taxon>Gunneridae</taxon>
        <taxon>Pentapetalae</taxon>
        <taxon>asterids</taxon>
        <taxon>Ericales</taxon>
        <taxon>Ericaceae</taxon>
        <taxon>Vaccinioideae</taxon>
        <taxon>Vaccinieae</taxon>
        <taxon>Vaccinium</taxon>
    </lineage>
</organism>
<keyword evidence="2" id="KW-1185">Reference proteome</keyword>
<proteinExistence type="predicted"/>
<evidence type="ECO:0000313" key="1">
    <source>
        <dbReference type="EMBL" id="KAH7859479.1"/>
    </source>
</evidence>
<evidence type="ECO:0000313" key="2">
    <source>
        <dbReference type="Proteomes" id="UP000828048"/>
    </source>
</evidence>
<sequence length="71" mass="8321">MESDSKRHLGVDRLTSLPQELVLQILRRLPMKSAVAVAATVKKWYQDRIWTSLPDLDFDQELIFHEENQRG</sequence>
<reference evidence="1 2" key="1">
    <citation type="journal article" date="2021" name="Hortic Res">
        <title>High-quality reference genome and annotation aids understanding of berry development for evergreen blueberry (Vaccinium darrowii).</title>
        <authorList>
            <person name="Yu J."/>
            <person name="Hulse-Kemp A.M."/>
            <person name="Babiker E."/>
            <person name="Staton M."/>
        </authorList>
    </citation>
    <scope>NUCLEOTIDE SEQUENCE [LARGE SCALE GENOMIC DNA]</scope>
    <source>
        <strain evidence="2">cv. NJ 8807/NJ 8810</strain>
        <tissue evidence="1">Young leaf</tissue>
    </source>
</reference>
<dbReference type="EMBL" id="CM037154">
    <property type="protein sequence ID" value="KAH7859479.1"/>
    <property type="molecule type" value="Genomic_DNA"/>
</dbReference>
<comment type="caution">
    <text evidence="1">The sequence shown here is derived from an EMBL/GenBank/DDBJ whole genome shotgun (WGS) entry which is preliminary data.</text>
</comment>